<dbReference type="InterPro" id="IPR012944">
    <property type="entry name" value="SusD_RagB_dom"/>
</dbReference>
<dbReference type="Gene3D" id="1.25.40.390">
    <property type="match status" value="1"/>
</dbReference>
<comment type="similarity">
    <text evidence="2">Belongs to the SusD family.</text>
</comment>
<keyword evidence="9" id="KW-1185">Reference proteome</keyword>
<dbReference type="Pfam" id="PF07980">
    <property type="entry name" value="SusD_RagB"/>
    <property type="match status" value="1"/>
</dbReference>
<keyword evidence="5" id="KW-0998">Cell outer membrane</keyword>
<evidence type="ECO:0000313" key="9">
    <source>
        <dbReference type="Proteomes" id="UP000606494"/>
    </source>
</evidence>
<evidence type="ECO:0000313" key="8">
    <source>
        <dbReference type="EMBL" id="MBD1424714.1"/>
    </source>
</evidence>
<evidence type="ECO:0000256" key="3">
    <source>
        <dbReference type="ARBA" id="ARBA00022729"/>
    </source>
</evidence>
<dbReference type="InterPro" id="IPR011990">
    <property type="entry name" value="TPR-like_helical_dom_sf"/>
</dbReference>
<comment type="caution">
    <text evidence="8">The sequence shown here is derived from an EMBL/GenBank/DDBJ whole genome shotgun (WGS) entry which is preliminary data.</text>
</comment>
<reference evidence="8 9" key="1">
    <citation type="submission" date="2020-08" db="EMBL/GenBank/DDBJ databases">
        <title>Sphingobacterium sp. DN00404 isolated from aquaculture water.</title>
        <authorList>
            <person name="Zhang M."/>
        </authorList>
    </citation>
    <scope>NUCLEOTIDE SEQUENCE [LARGE SCALE GENOMIC DNA]</scope>
    <source>
        <strain evidence="8 9">KCTC 32294</strain>
    </source>
</reference>
<evidence type="ECO:0000256" key="5">
    <source>
        <dbReference type="ARBA" id="ARBA00023237"/>
    </source>
</evidence>
<accession>A0ABR7Y081</accession>
<comment type="subcellular location">
    <subcellularLocation>
        <location evidence="1">Cell outer membrane</location>
    </subcellularLocation>
</comment>
<dbReference type="Proteomes" id="UP000606494">
    <property type="component" value="Unassembled WGS sequence"/>
</dbReference>
<keyword evidence="3" id="KW-0732">Signal</keyword>
<evidence type="ECO:0000256" key="4">
    <source>
        <dbReference type="ARBA" id="ARBA00023136"/>
    </source>
</evidence>
<dbReference type="EMBL" id="JACNYK010000001">
    <property type="protein sequence ID" value="MBD1424714.1"/>
    <property type="molecule type" value="Genomic_DNA"/>
</dbReference>
<evidence type="ECO:0000259" key="6">
    <source>
        <dbReference type="Pfam" id="PF07980"/>
    </source>
</evidence>
<name>A0ABR7Y081_9SPHI</name>
<gene>
    <name evidence="8" type="ORF">H8B17_03885</name>
</gene>
<evidence type="ECO:0000256" key="2">
    <source>
        <dbReference type="ARBA" id="ARBA00006275"/>
    </source>
</evidence>
<dbReference type="InterPro" id="IPR033985">
    <property type="entry name" value="SusD-like_N"/>
</dbReference>
<keyword evidence="4" id="KW-0472">Membrane</keyword>
<dbReference type="Pfam" id="PF14322">
    <property type="entry name" value="SusD-like_3"/>
    <property type="match status" value="1"/>
</dbReference>
<dbReference type="RefSeq" id="WP_190307826.1">
    <property type="nucleotide sequence ID" value="NZ_JACNYK010000001.1"/>
</dbReference>
<organism evidence="8 9">
    <name type="scientific">Sphingobacterium arenae</name>
    <dbReference type="NCBI Taxonomy" id="1280598"/>
    <lineage>
        <taxon>Bacteria</taxon>
        <taxon>Pseudomonadati</taxon>
        <taxon>Bacteroidota</taxon>
        <taxon>Sphingobacteriia</taxon>
        <taxon>Sphingobacteriales</taxon>
        <taxon>Sphingobacteriaceae</taxon>
        <taxon>Sphingobacterium</taxon>
    </lineage>
</organism>
<feature type="domain" description="SusD-like N-terminal" evidence="7">
    <location>
        <begin position="99"/>
        <end position="206"/>
    </location>
</feature>
<protein>
    <submittedName>
        <fullName evidence="8">RagB/SusD family nutrient uptake outer membrane protein</fullName>
    </submittedName>
</protein>
<sequence>MKKIFYYIAISLLTGNMASCTKFLEENNMSGITAENFYIDAEGYESLVRSCYASLRSIYDINPSLFEYGTDIMTRGEIEPVSGTVGDLVIRATALNEYKTLTADNSAIDRFFKAAYSGIQRCNTAINRVDDIPDLSGELRDRRLAEVRFIRAYYYYLLVENFGNVPIVEEEINTAITHFEPRSEEEVYNFMIADLQQSIETADRTAVEFGRVTRDASKHLLALIHLTRGYKNFGNTDDFLKAVKLAEEVIDGGVYVLQPSFAAVFDPKNQQNKEIIFSVQYDQTSLKPSLGTGNGQNVLFGWRQWREAGFHEETDIYNRRLSDFMPTQFLYTLYNTAKDARYDVTFISNFYATKDDLLGNVPIKKGDLRFYFPYPDQPFTDQDAQALKAANPHVEIVRFEAWKQDFNGIGGEMKFPMVGKFFDPEATAFGNSENNHRSSRDIFIFRLSETYLIAAEAYFKAGQPDKAAEMLNIVRDRAAKEGQNLAISAADVTLDFILDERAREQVGEYKRWLDLKRTHRLERAFEHNILTKMTNPAGTVDEKYYRRPIPQTVIDRDTGEYPQNEGY</sequence>
<proteinExistence type="inferred from homology"/>
<evidence type="ECO:0000259" key="7">
    <source>
        <dbReference type="Pfam" id="PF14322"/>
    </source>
</evidence>
<feature type="domain" description="RagB/SusD" evidence="6">
    <location>
        <begin position="273"/>
        <end position="567"/>
    </location>
</feature>
<dbReference type="SUPFAM" id="SSF48452">
    <property type="entry name" value="TPR-like"/>
    <property type="match status" value="1"/>
</dbReference>
<evidence type="ECO:0000256" key="1">
    <source>
        <dbReference type="ARBA" id="ARBA00004442"/>
    </source>
</evidence>